<sequence>MAQFIARSSNTNKALICASILFSLVLLLGVLKDGEQIWASVGRGSIPSSGSLFTWHSGKQSAHPYAPEKNIRVPLNGRANVVQVIEGTADTEAATSAYIDDNAYPEVVGDKAIDLIAEDDGVKSKTINKSSAFGLAERGLFQSSYKTNAKKGAILLCYLDNPSAAKDKILSPWSKTSELEDWGWVLEEKTADYSHIMPSLGDPFTDYDFTNGRSMVWSQEKQITKAGTTYHPSNAIYNNVYWAETGIIFALDNHGPDAAIKEGRGADPWKDDTGKSLPLVKLKQWSDMAFLTWKSITTPDQRKALRWVF</sequence>
<proteinExistence type="predicted"/>
<evidence type="ECO:0000313" key="1">
    <source>
        <dbReference type="EMBL" id="KAK3719477.1"/>
    </source>
</evidence>
<dbReference type="EMBL" id="JAUTXU010000026">
    <property type="protein sequence ID" value="KAK3719477.1"/>
    <property type="molecule type" value="Genomic_DNA"/>
</dbReference>
<organism evidence="1 2">
    <name type="scientific">Vermiconidia calcicola</name>
    <dbReference type="NCBI Taxonomy" id="1690605"/>
    <lineage>
        <taxon>Eukaryota</taxon>
        <taxon>Fungi</taxon>
        <taxon>Dikarya</taxon>
        <taxon>Ascomycota</taxon>
        <taxon>Pezizomycotina</taxon>
        <taxon>Dothideomycetes</taxon>
        <taxon>Dothideomycetidae</taxon>
        <taxon>Mycosphaerellales</taxon>
        <taxon>Extremaceae</taxon>
        <taxon>Vermiconidia</taxon>
    </lineage>
</organism>
<protein>
    <submittedName>
        <fullName evidence="1">Uncharacterized protein</fullName>
    </submittedName>
</protein>
<keyword evidence="2" id="KW-1185">Reference proteome</keyword>
<name>A0ACC3NNL0_9PEZI</name>
<reference evidence="1" key="1">
    <citation type="submission" date="2023-07" db="EMBL/GenBank/DDBJ databases">
        <title>Black Yeasts Isolated from many extreme environments.</title>
        <authorList>
            <person name="Coleine C."/>
            <person name="Stajich J.E."/>
            <person name="Selbmann L."/>
        </authorList>
    </citation>
    <scope>NUCLEOTIDE SEQUENCE</scope>
    <source>
        <strain evidence="1">CCFEE 5714</strain>
    </source>
</reference>
<accession>A0ACC3NNL0</accession>
<evidence type="ECO:0000313" key="2">
    <source>
        <dbReference type="Proteomes" id="UP001281147"/>
    </source>
</evidence>
<gene>
    <name evidence="1" type="ORF">LTR37_004335</name>
</gene>
<dbReference type="Proteomes" id="UP001281147">
    <property type="component" value="Unassembled WGS sequence"/>
</dbReference>
<comment type="caution">
    <text evidence="1">The sequence shown here is derived from an EMBL/GenBank/DDBJ whole genome shotgun (WGS) entry which is preliminary data.</text>
</comment>